<proteinExistence type="predicted"/>
<dbReference type="EMBL" id="QEKH01000025">
    <property type="protein sequence ID" value="PVY38615.1"/>
    <property type="molecule type" value="Genomic_DNA"/>
</dbReference>
<dbReference type="SMART" id="SM01040">
    <property type="entry name" value="Bro-N"/>
    <property type="match status" value="1"/>
</dbReference>
<organism evidence="2 3">
    <name type="scientific">Victivallis vadensis</name>
    <dbReference type="NCBI Taxonomy" id="172901"/>
    <lineage>
        <taxon>Bacteria</taxon>
        <taxon>Pseudomonadati</taxon>
        <taxon>Lentisphaerota</taxon>
        <taxon>Lentisphaeria</taxon>
        <taxon>Victivallales</taxon>
        <taxon>Victivallaceae</taxon>
        <taxon>Victivallis</taxon>
    </lineage>
</organism>
<dbReference type="OrthoDB" id="9808959at2"/>
<comment type="caution">
    <text evidence="2">The sequence shown here is derived from an EMBL/GenBank/DDBJ whole genome shotgun (WGS) entry which is preliminary data.</text>
</comment>
<evidence type="ECO:0000313" key="2">
    <source>
        <dbReference type="EMBL" id="PVY38615.1"/>
    </source>
</evidence>
<feature type="domain" description="Bro-N" evidence="1">
    <location>
        <begin position="1"/>
        <end position="105"/>
    </location>
</feature>
<dbReference type="InterPro" id="IPR003497">
    <property type="entry name" value="BRO_N_domain"/>
</dbReference>
<protein>
    <submittedName>
        <fullName evidence="2">BRO family protein</fullName>
    </submittedName>
</protein>
<gene>
    <name evidence="2" type="ORF">C8D82_12540</name>
</gene>
<evidence type="ECO:0000313" key="3">
    <source>
        <dbReference type="Proteomes" id="UP000245959"/>
    </source>
</evidence>
<dbReference type="Proteomes" id="UP000245959">
    <property type="component" value="Unassembled WGS sequence"/>
</dbReference>
<dbReference type="Pfam" id="PF02498">
    <property type="entry name" value="Bro-N"/>
    <property type="match status" value="1"/>
</dbReference>
<sequence>MEKIMFKAMYGDKAVRMVLDDDGLRFIIRDVCDILGYNNPNRILNRLGNTRREYAKLKTDGGIQNVRLVTDDEVCKLLCNARTRATPAFADWYFDTLSPLSKMFNRRCCK</sequence>
<accession>A0A2U1AQF2</accession>
<dbReference type="PROSITE" id="PS51750">
    <property type="entry name" value="BRO_N"/>
    <property type="match status" value="1"/>
</dbReference>
<keyword evidence="3" id="KW-1185">Reference proteome</keyword>
<dbReference type="AlphaFoldDB" id="A0A2U1AQF2"/>
<dbReference type="GeneID" id="78296272"/>
<name>A0A2U1AQF2_9BACT</name>
<evidence type="ECO:0000259" key="1">
    <source>
        <dbReference type="PROSITE" id="PS51750"/>
    </source>
</evidence>
<reference evidence="2 3" key="1">
    <citation type="submission" date="2018-04" db="EMBL/GenBank/DDBJ databases">
        <title>Genomic Encyclopedia of Type Strains, Phase IV (KMG-IV): sequencing the most valuable type-strain genomes for metagenomic binning, comparative biology and taxonomic classification.</title>
        <authorList>
            <person name="Goeker M."/>
        </authorList>
    </citation>
    <scope>NUCLEOTIDE SEQUENCE [LARGE SCALE GENOMIC DNA]</scope>
    <source>
        <strain evidence="2 3">DSM 14823</strain>
    </source>
</reference>
<dbReference type="RefSeq" id="WP_116884986.1">
    <property type="nucleotide sequence ID" value="NZ_CABMMC010000001.1"/>
</dbReference>